<feature type="chain" id="PRO_5002522639" description="Protein-S-isoprenylcysteine O-methyltransferase" evidence="6">
    <location>
        <begin position="22"/>
        <end position="234"/>
    </location>
</feature>
<dbReference type="InterPro" id="IPR007269">
    <property type="entry name" value="ICMT_MeTrfase"/>
</dbReference>
<keyword evidence="5" id="KW-0808">Transferase</keyword>
<dbReference type="GO" id="GO:0032259">
    <property type="term" value="P:methylation"/>
    <property type="evidence" value="ECO:0007669"/>
    <property type="project" value="UniProtKB-KW"/>
</dbReference>
<dbReference type="Pfam" id="PF04140">
    <property type="entry name" value="ICMT"/>
    <property type="match status" value="1"/>
</dbReference>
<evidence type="ECO:0000256" key="6">
    <source>
        <dbReference type="SAM" id="SignalP"/>
    </source>
</evidence>
<comment type="similarity">
    <text evidence="5">Belongs to the class VI-like SAM-binding methyltransferase superfamily. Isoprenylcysteine carboxyl methyltransferase family.</text>
</comment>
<feature type="signal peptide" evidence="6">
    <location>
        <begin position="1"/>
        <end position="21"/>
    </location>
</feature>
<dbReference type="Proteomes" id="UP000042958">
    <property type="component" value="Unassembled WGS sequence"/>
</dbReference>
<name>A0A0F7TS49_PENBI</name>
<dbReference type="Gene3D" id="1.20.120.1630">
    <property type="match status" value="1"/>
</dbReference>
<dbReference type="PANTHER" id="PTHR12714:SF9">
    <property type="entry name" value="PROTEIN-S-ISOPRENYLCYSTEINE O-METHYLTRANSFERASE"/>
    <property type="match status" value="1"/>
</dbReference>
<dbReference type="EMBL" id="CDHK01000007">
    <property type="protein sequence ID" value="CEJ59608.1"/>
    <property type="molecule type" value="Genomic_DNA"/>
</dbReference>
<accession>A0A0F7TS49</accession>
<keyword evidence="4 5" id="KW-0472">Membrane</keyword>
<protein>
    <recommendedName>
        <fullName evidence="5">Protein-S-isoprenylcysteine O-methyltransferase</fullName>
        <ecNumber evidence="5">2.1.1.100</ecNumber>
    </recommendedName>
</protein>
<comment type="catalytic activity">
    <reaction evidence="5">
        <text>[protein]-C-terminal S-[(2E,6E)-farnesyl]-L-cysteine + S-adenosyl-L-methionine = [protein]-C-terminal S-[(2E,6E)-farnesyl]-L-cysteine methyl ester + S-adenosyl-L-homocysteine</text>
        <dbReference type="Rhea" id="RHEA:21672"/>
        <dbReference type="Rhea" id="RHEA-COMP:12125"/>
        <dbReference type="Rhea" id="RHEA-COMP:12126"/>
        <dbReference type="ChEBI" id="CHEBI:57856"/>
        <dbReference type="ChEBI" id="CHEBI:59789"/>
        <dbReference type="ChEBI" id="CHEBI:90510"/>
        <dbReference type="ChEBI" id="CHEBI:90511"/>
        <dbReference type="EC" id="2.1.1.100"/>
    </reaction>
</comment>
<keyword evidence="3 5" id="KW-1133">Transmembrane helix</keyword>
<dbReference type="AlphaFoldDB" id="A0A0F7TS49"/>
<feature type="transmembrane region" description="Helical" evidence="5">
    <location>
        <begin position="185"/>
        <end position="204"/>
    </location>
</feature>
<keyword evidence="5" id="KW-0949">S-adenosyl-L-methionine</keyword>
<evidence type="ECO:0000256" key="5">
    <source>
        <dbReference type="RuleBase" id="RU362022"/>
    </source>
</evidence>
<sequence>MTQASATALAVAMMGAGYLCALCSTPPNPSPDRKDRHQTDRISFIAGSGTTILRRIAVTAITYHALLTALPFYAPQRMAQVCPRSHNLNPELFSWSVPAIAGIVLICLGAYIRLAAYGRLSRNFTFHLAAPDHLVTSGVYGWMQHPSYTGLVVIGFGVVSLFFRWDAVPACWISETMLARWSGWGLGVLGTYISGASCVLFMRVKDEEEMLKGKFGKEWEEWHRSTKRFIPGIL</sequence>
<gene>
    <name evidence="7" type="ORF">PMG11_08225</name>
</gene>
<evidence type="ECO:0000256" key="4">
    <source>
        <dbReference type="ARBA" id="ARBA00023136"/>
    </source>
</evidence>
<feature type="transmembrane region" description="Helical" evidence="5">
    <location>
        <begin position="92"/>
        <end position="112"/>
    </location>
</feature>
<organism evidence="7 8">
    <name type="scientific">Penicillium brasilianum</name>
    <dbReference type="NCBI Taxonomy" id="104259"/>
    <lineage>
        <taxon>Eukaryota</taxon>
        <taxon>Fungi</taxon>
        <taxon>Dikarya</taxon>
        <taxon>Ascomycota</taxon>
        <taxon>Pezizomycotina</taxon>
        <taxon>Eurotiomycetes</taxon>
        <taxon>Eurotiomycetidae</taxon>
        <taxon>Eurotiales</taxon>
        <taxon>Aspergillaceae</taxon>
        <taxon>Penicillium</taxon>
    </lineage>
</organism>
<feature type="transmembrane region" description="Helical" evidence="5">
    <location>
        <begin position="148"/>
        <end position="165"/>
    </location>
</feature>
<dbReference type="STRING" id="104259.A0A0F7TS49"/>
<evidence type="ECO:0000313" key="7">
    <source>
        <dbReference type="EMBL" id="CEJ59608.1"/>
    </source>
</evidence>
<reference evidence="8" key="1">
    <citation type="journal article" date="2015" name="Genome Announc.">
        <title>Draft genome sequence of the fungus Penicillium brasilianum MG11.</title>
        <authorList>
            <person name="Horn F."/>
            <person name="Linde J."/>
            <person name="Mattern D.J."/>
            <person name="Walther G."/>
            <person name="Guthke R."/>
            <person name="Brakhage A.A."/>
            <person name="Valiante V."/>
        </authorList>
    </citation>
    <scope>NUCLEOTIDE SEQUENCE [LARGE SCALE GENOMIC DNA]</scope>
    <source>
        <strain evidence="8">MG11</strain>
    </source>
</reference>
<dbReference type="GO" id="GO:0004671">
    <property type="term" value="F:protein C-terminal S-isoprenylcysteine carboxyl O-methyltransferase activity"/>
    <property type="evidence" value="ECO:0007669"/>
    <property type="project" value="UniProtKB-EC"/>
</dbReference>
<evidence type="ECO:0000256" key="1">
    <source>
        <dbReference type="ARBA" id="ARBA00004141"/>
    </source>
</evidence>
<proteinExistence type="inferred from homology"/>
<keyword evidence="5" id="KW-0489">Methyltransferase</keyword>
<comment type="subcellular location">
    <subcellularLocation>
        <location evidence="5">Endoplasmic reticulum membrane</location>
        <topology evidence="5">Multi-pass membrane protein</topology>
    </subcellularLocation>
    <subcellularLocation>
        <location evidence="1">Membrane</location>
        <topology evidence="1">Multi-pass membrane protein</topology>
    </subcellularLocation>
</comment>
<dbReference type="EC" id="2.1.1.100" evidence="5"/>
<evidence type="ECO:0000313" key="8">
    <source>
        <dbReference type="Proteomes" id="UP000042958"/>
    </source>
</evidence>
<evidence type="ECO:0000256" key="2">
    <source>
        <dbReference type="ARBA" id="ARBA00022692"/>
    </source>
</evidence>
<dbReference type="OrthoDB" id="422086at2759"/>
<keyword evidence="6" id="KW-0732">Signal</keyword>
<evidence type="ECO:0000256" key="3">
    <source>
        <dbReference type="ARBA" id="ARBA00022989"/>
    </source>
</evidence>
<dbReference type="PANTHER" id="PTHR12714">
    <property type="entry name" value="PROTEIN-S ISOPRENYLCYSTEINE O-METHYLTRANSFERASE"/>
    <property type="match status" value="1"/>
</dbReference>
<comment type="caution">
    <text evidence="5">Lacks conserved residue(s) required for the propagation of feature annotation.</text>
</comment>
<keyword evidence="2 5" id="KW-0812">Transmembrane</keyword>
<dbReference type="GO" id="GO:0005789">
    <property type="term" value="C:endoplasmic reticulum membrane"/>
    <property type="evidence" value="ECO:0007669"/>
    <property type="project" value="UniProtKB-SubCell"/>
</dbReference>
<keyword evidence="5" id="KW-0256">Endoplasmic reticulum</keyword>
<keyword evidence="8" id="KW-1185">Reference proteome</keyword>